<comment type="caution">
    <text evidence="1">The sequence shown here is derived from an EMBL/GenBank/DDBJ whole genome shotgun (WGS) entry which is preliminary data.</text>
</comment>
<keyword evidence="2" id="KW-1185">Reference proteome</keyword>
<accession>A0ABT7PAI7</accession>
<evidence type="ECO:0000313" key="1">
    <source>
        <dbReference type="EMBL" id="MDM3930312.1"/>
    </source>
</evidence>
<name>A0ABT7PAI7_MYCIT</name>
<proteinExistence type="predicted"/>
<evidence type="ECO:0000313" key="2">
    <source>
        <dbReference type="Proteomes" id="UP001529272"/>
    </source>
</evidence>
<protein>
    <recommendedName>
        <fullName evidence="3">Alanine and proline rich membrane protein</fullName>
    </recommendedName>
</protein>
<reference evidence="1 2" key="1">
    <citation type="submission" date="2023-06" db="EMBL/GenBank/DDBJ databases">
        <title>Itaconate inhibition of nontuberculous mycobacteria.</title>
        <authorList>
            <person name="Breen P."/>
            <person name="Zimbric M."/>
            <person name="Caverly L."/>
        </authorList>
    </citation>
    <scope>NUCLEOTIDE SEQUENCE [LARGE SCALE GENOMIC DNA]</scope>
    <source>
        <strain evidence="1 2">FLAC1071</strain>
    </source>
</reference>
<dbReference type="RefSeq" id="WP_139315502.1">
    <property type="nucleotide sequence ID" value="NZ_JACKUM010000027.1"/>
</dbReference>
<organism evidence="1 2">
    <name type="scientific">Mycobacterium intracellulare subsp. chimaera</name>
    <dbReference type="NCBI Taxonomy" id="222805"/>
    <lineage>
        <taxon>Bacteria</taxon>
        <taxon>Bacillati</taxon>
        <taxon>Actinomycetota</taxon>
        <taxon>Actinomycetes</taxon>
        <taxon>Mycobacteriales</taxon>
        <taxon>Mycobacteriaceae</taxon>
        <taxon>Mycobacterium</taxon>
        <taxon>Mycobacterium avium complex (MAC)</taxon>
    </lineage>
</organism>
<gene>
    <name evidence="1" type="ORF">QRB35_30755</name>
</gene>
<reference evidence="2" key="2">
    <citation type="submission" date="2023-06" db="EMBL/GenBank/DDBJ databases">
        <title>Itaconate inhibition of nontuberculous mycobacteria.</title>
        <authorList>
            <person name="Spilker T."/>
        </authorList>
    </citation>
    <scope>NUCLEOTIDE SEQUENCE [LARGE SCALE GENOMIC DNA]</scope>
    <source>
        <strain evidence="2">FLAC1071</strain>
    </source>
</reference>
<dbReference type="EMBL" id="JASZZX010000074">
    <property type="protein sequence ID" value="MDM3930312.1"/>
    <property type="molecule type" value="Genomic_DNA"/>
</dbReference>
<dbReference type="Proteomes" id="UP001529272">
    <property type="component" value="Unassembled WGS sequence"/>
</dbReference>
<sequence>MFGAGVGGVAVGAHLWSRPTTGTTTPPPAPEVVRAQTINLCTRFAAAYAAIPTPQTRAADVIPAANYVADALRDDPAADAGVRDAMAQSLRLMQDHGAALSREPAKGAVQPPTNWTAAAANAADDKVWTACNGYQE</sequence>
<evidence type="ECO:0008006" key="3">
    <source>
        <dbReference type="Google" id="ProtNLM"/>
    </source>
</evidence>